<name>A0A0F8YJN2_9ZZZZ</name>
<proteinExistence type="predicted"/>
<accession>A0A0F8YJN2</accession>
<sequence>SNPLTLNSRGEAASGLYLEDGVKYKVILKDSDSSTVWTQDDVRCPQYTAPVTDISIGVPRLALAVSGQEVMLAYTTGAHSALRDFTGTSTAAHALQLLETLVDDLVGKGVLP</sequence>
<evidence type="ECO:0000313" key="1">
    <source>
        <dbReference type="EMBL" id="KKK81612.1"/>
    </source>
</evidence>
<dbReference type="EMBL" id="LAZR01053046">
    <property type="protein sequence ID" value="KKK81612.1"/>
    <property type="molecule type" value="Genomic_DNA"/>
</dbReference>
<protein>
    <submittedName>
        <fullName evidence="1">Uncharacterized protein</fullName>
    </submittedName>
</protein>
<gene>
    <name evidence="1" type="ORF">LCGC14_2811720</name>
</gene>
<dbReference type="AlphaFoldDB" id="A0A0F8YJN2"/>
<feature type="non-terminal residue" evidence="1">
    <location>
        <position position="1"/>
    </location>
</feature>
<reference evidence="1" key="1">
    <citation type="journal article" date="2015" name="Nature">
        <title>Complex archaea that bridge the gap between prokaryotes and eukaryotes.</title>
        <authorList>
            <person name="Spang A."/>
            <person name="Saw J.H."/>
            <person name="Jorgensen S.L."/>
            <person name="Zaremba-Niedzwiedzka K."/>
            <person name="Martijn J."/>
            <person name="Lind A.E."/>
            <person name="van Eijk R."/>
            <person name="Schleper C."/>
            <person name="Guy L."/>
            <person name="Ettema T.J."/>
        </authorList>
    </citation>
    <scope>NUCLEOTIDE SEQUENCE</scope>
</reference>
<organism evidence="1">
    <name type="scientific">marine sediment metagenome</name>
    <dbReference type="NCBI Taxonomy" id="412755"/>
    <lineage>
        <taxon>unclassified sequences</taxon>
        <taxon>metagenomes</taxon>
        <taxon>ecological metagenomes</taxon>
    </lineage>
</organism>
<comment type="caution">
    <text evidence="1">The sequence shown here is derived from an EMBL/GenBank/DDBJ whole genome shotgun (WGS) entry which is preliminary data.</text>
</comment>